<comment type="pathway">
    <text evidence="7">Isoprenoid biosynthesis; isopentenyl diphosphate biosynthesis via DXP pathway; isopentenyl diphosphate from 1-deoxy-D-xylulose 5-phosphate: step 5/6.</text>
</comment>
<dbReference type="EC" id="1.17.7.3" evidence="7"/>
<sequence>MNNGIPERRKTREVRIGSAAIGAGNPVAVQSMAKTLTTDIEATSEQIRRLEKCGCDIVRVAAASKKDTEAFAKIAAQANLPLVADIHFSAQRAIEAIDAGAAKIRINPGNMRSWKELDDVIACAKANSISIRIGINEASIRNLKEDTPSRDRVSLMFDEMSEYVREFEKRGFEELVLSAKSVNVNRTIAINRRFSESFEYPIHIGLTHSGLPEDGLVPSAAAMGSLLSEGIGDTIRISLAGEPENEVTAAQDILASFGLYEKNSPKIVVCPTCGRCMIDVLSLARKIKQAAQGIEKPLNIAVMGCIVNGPGEAADADLAVCAGSGKGYIYRGGRKLAVVQEENLLEEFSKQIKLLAAE</sequence>
<evidence type="ECO:0000256" key="7">
    <source>
        <dbReference type="HAMAP-Rule" id="MF_00159"/>
    </source>
</evidence>
<keyword evidence="5 7" id="KW-0411">Iron-sulfur</keyword>
<dbReference type="RefSeq" id="WP_085755157.1">
    <property type="nucleotide sequence ID" value="NZ_CP021023.1"/>
</dbReference>
<feature type="binding site" evidence="7">
    <location>
        <position position="312"/>
    </location>
    <ligand>
        <name>[4Fe-4S] cluster</name>
        <dbReference type="ChEBI" id="CHEBI:49883"/>
    </ligand>
</feature>
<feature type="domain" description="IspG C-terminal" evidence="9">
    <location>
        <begin position="267"/>
        <end position="353"/>
    </location>
</feature>
<evidence type="ECO:0000256" key="5">
    <source>
        <dbReference type="ARBA" id="ARBA00023014"/>
    </source>
</evidence>
<dbReference type="Proteomes" id="UP000193334">
    <property type="component" value="Chromosome"/>
</dbReference>
<evidence type="ECO:0000313" key="11">
    <source>
        <dbReference type="Proteomes" id="UP000193334"/>
    </source>
</evidence>
<evidence type="ECO:0000256" key="1">
    <source>
        <dbReference type="ARBA" id="ARBA00022485"/>
    </source>
</evidence>
<dbReference type="InterPro" id="IPR058579">
    <property type="entry name" value="IspG_C"/>
</dbReference>
<dbReference type="Pfam" id="PF26540">
    <property type="entry name" value="GcpE_C"/>
    <property type="match status" value="1"/>
</dbReference>
<dbReference type="InterPro" id="IPR045854">
    <property type="entry name" value="NO2/SO3_Rdtase_4Fe4S_sf"/>
</dbReference>
<keyword evidence="4 7" id="KW-0408">Iron</keyword>
<keyword evidence="6 7" id="KW-0414">Isoprene biosynthesis</keyword>
<dbReference type="GO" id="GO:0046429">
    <property type="term" value="F:4-hydroxy-3-methylbut-2-en-1-yl diphosphate synthase activity (ferredoxin)"/>
    <property type="evidence" value="ECO:0007669"/>
    <property type="project" value="UniProtKB-UniRule"/>
</dbReference>
<feature type="binding site" evidence="7">
    <location>
        <position position="273"/>
    </location>
    <ligand>
        <name>[4Fe-4S] cluster</name>
        <dbReference type="ChEBI" id="CHEBI:49883"/>
    </ligand>
</feature>
<gene>
    <name evidence="7 10" type="primary">ispG</name>
    <name evidence="10" type="ORF">STSP1_00849</name>
</gene>
<dbReference type="SUPFAM" id="SSF51717">
    <property type="entry name" value="Dihydropteroate synthetase-like"/>
    <property type="match status" value="1"/>
</dbReference>
<dbReference type="KEGG" id="pbp:STSP1_00849"/>
<reference evidence="11" key="1">
    <citation type="submission" date="2017-04" db="EMBL/GenBank/DDBJ databases">
        <title>Comparative genomics and description of representatives of a novel lineage of planctomycetes thriving in anoxic sediments.</title>
        <authorList>
            <person name="Spring S."/>
            <person name="Bunk B."/>
            <person name="Sproer C."/>
        </authorList>
    </citation>
    <scope>NUCLEOTIDE SEQUENCE [LARGE SCALE GENOMIC DNA]</scope>
    <source>
        <strain evidence="11">ST-PulAB-D4</strain>
    </source>
</reference>
<dbReference type="PIRSF" id="PIRSF004640">
    <property type="entry name" value="IspG"/>
    <property type="match status" value="1"/>
</dbReference>
<dbReference type="InterPro" id="IPR016425">
    <property type="entry name" value="IspG_bac"/>
</dbReference>
<protein>
    <recommendedName>
        <fullName evidence="7">4-hydroxy-3-methylbut-2-en-1-yl diphosphate synthase (flavodoxin)</fullName>
        <ecNumber evidence="7">1.17.7.3</ecNumber>
    </recommendedName>
    <alternativeName>
        <fullName evidence="7">1-hydroxy-2-methyl-2-(E)-butenyl 4-diphosphate synthase</fullName>
    </alternativeName>
</protein>
<dbReference type="HAMAP" id="MF_00159">
    <property type="entry name" value="IspG"/>
    <property type="match status" value="1"/>
</dbReference>
<dbReference type="GO" id="GO:0019288">
    <property type="term" value="P:isopentenyl diphosphate biosynthetic process, methylerythritol 4-phosphate pathway"/>
    <property type="evidence" value="ECO:0007669"/>
    <property type="project" value="UniProtKB-UniRule"/>
</dbReference>
<dbReference type="UniPathway" id="UPA00056">
    <property type="reaction ID" value="UER00096"/>
</dbReference>
<comment type="catalytic activity">
    <reaction evidence="7">
        <text>(2E)-4-hydroxy-3-methylbut-2-enyl diphosphate + oxidized [flavodoxin] + H2O + 2 H(+) = 2-C-methyl-D-erythritol 2,4-cyclic diphosphate + reduced [flavodoxin]</text>
        <dbReference type="Rhea" id="RHEA:43604"/>
        <dbReference type="Rhea" id="RHEA-COMP:10622"/>
        <dbReference type="Rhea" id="RHEA-COMP:10623"/>
        <dbReference type="ChEBI" id="CHEBI:15377"/>
        <dbReference type="ChEBI" id="CHEBI:15378"/>
        <dbReference type="ChEBI" id="CHEBI:57618"/>
        <dbReference type="ChEBI" id="CHEBI:58210"/>
        <dbReference type="ChEBI" id="CHEBI:58483"/>
        <dbReference type="ChEBI" id="CHEBI:128753"/>
        <dbReference type="EC" id="1.17.7.3"/>
    </reaction>
</comment>
<keyword evidence="3 7" id="KW-0560">Oxidoreductase</keyword>
<dbReference type="SUPFAM" id="SSF56014">
    <property type="entry name" value="Nitrite and sulphite reductase 4Fe-4S domain-like"/>
    <property type="match status" value="1"/>
</dbReference>
<dbReference type="Gene3D" id="3.30.413.10">
    <property type="entry name" value="Sulfite Reductase Hemoprotein, domain 1"/>
    <property type="match status" value="1"/>
</dbReference>
<dbReference type="InterPro" id="IPR058578">
    <property type="entry name" value="IspG_TIM"/>
</dbReference>
<evidence type="ECO:0000256" key="6">
    <source>
        <dbReference type="ARBA" id="ARBA00023229"/>
    </source>
</evidence>
<evidence type="ECO:0000313" key="10">
    <source>
        <dbReference type="EMBL" id="ARN56467.1"/>
    </source>
</evidence>
<dbReference type="AlphaFoldDB" id="A0A1W6LL30"/>
<comment type="function">
    <text evidence="7">Converts 2C-methyl-D-erythritol 2,4-cyclodiphosphate (ME-2,4cPP) into 1-hydroxy-2-methyl-2-(E)-butenyl 4-diphosphate.</text>
</comment>
<comment type="cofactor">
    <cofactor evidence="7">
        <name>[4Fe-4S] cluster</name>
        <dbReference type="ChEBI" id="CHEBI:49883"/>
    </cofactor>
    <text evidence="7">Binds 1 [4Fe-4S] cluster.</text>
</comment>
<dbReference type="PANTHER" id="PTHR30454:SF0">
    <property type="entry name" value="4-HYDROXY-3-METHYLBUT-2-EN-1-YL DIPHOSPHATE SYNTHASE (FERREDOXIN), CHLOROPLASTIC"/>
    <property type="match status" value="1"/>
</dbReference>
<keyword evidence="1 7" id="KW-0004">4Fe-4S</keyword>
<evidence type="ECO:0000259" key="9">
    <source>
        <dbReference type="Pfam" id="PF26540"/>
    </source>
</evidence>
<dbReference type="Pfam" id="PF04551">
    <property type="entry name" value="GcpE"/>
    <property type="match status" value="1"/>
</dbReference>
<evidence type="ECO:0000259" key="8">
    <source>
        <dbReference type="Pfam" id="PF04551"/>
    </source>
</evidence>
<comment type="similarity">
    <text evidence="7">Belongs to the IspG family.</text>
</comment>
<dbReference type="NCBIfam" id="NF001540">
    <property type="entry name" value="PRK00366.1"/>
    <property type="match status" value="1"/>
</dbReference>
<dbReference type="GO" id="GO:0005506">
    <property type="term" value="F:iron ion binding"/>
    <property type="evidence" value="ECO:0007669"/>
    <property type="project" value="InterPro"/>
</dbReference>
<dbReference type="InterPro" id="IPR004588">
    <property type="entry name" value="IspG_bac-typ"/>
</dbReference>
<evidence type="ECO:0000256" key="2">
    <source>
        <dbReference type="ARBA" id="ARBA00022723"/>
    </source>
</evidence>
<dbReference type="NCBIfam" id="TIGR00612">
    <property type="entry name" value="ispG_gcpE"/>
    <property type="match status" value="1"/>
</dbReference>
<dbReference type="PANTHER" id="PTHR30454">
    <property type="entry name" value="4-HYDROXY-3-METHYLBUT-2-EN-1-YL DIPHOSPHATE SYNTHASE"/>
    <property type="match status" value="1"/>
</dbReference>
<dbReference type="GO" id="GO:0141197">
    <property type="term" value="F:4-hydroxy-3-methylbut-2-enyl-diphosphate synthase activity (flavodoxin)"/>
    <property type="evidence" value="ECO:0007669"/>
    <property type="project" value="UniProtKB-EC"/>
</dbReference>
<dbReference type="GO" id="GO:0016114">
    <property type="term" value="P:terpenoid biosynthetic process"/>
    <property type="evidence" value="ECO:0007669"/>
    <property type="project" value="InterPro"/>
</dbReference>
<dbReference type="EMBL" id="CP021023">
    <property type="protein sequence ID" value="ARN56467.1"/>
    <property type="molecule type" value="Genomic_DNA"/>
</dbReference>
<organism evidence="10 11">
    <name type="scientific">Sedimentisphaera salicampi</name>
    <dbReference type="NCBI Taxonomy" id="1941349"/>
    <lineage>
        <taxon>Bacteria</taxon>
        <taxon>Pseudomonadati</taxon>
        <taxon>Planctomycetota</taxon>
        <taxon>Phycisphaerae</taxon>
        <taxon>Sedimentisphaerales</taxon>
        <taxon>Sedimentisphaeraceae</taxon>
        <taxon>Sedimentisphaera</taxon>
    </lineage>
</organism>
<feature type="domain" description="IspG TIM-barrel" evidence="8">
    <location>
        <begin position="11"/>
        <end position="250"/>
    </location>
</feature>
<evidence type="ECO:0000256" key="3">
    <source>
        <dbReference type="ARBA" id="ARBA00023002"/>
    </source>
</evidence>
<dbReference type="STRING" id="1941349.STSP1_00849"/>
<evidence type="ECO:0000256" key="4">
    <source>
        <dbReference type="ARBA" id="ARBA00023004"/>
    </source>
</evidence>
<keyword evidence="2 7" id="KW-0479">Metal-binding</keyword>
<dbReference type="Gene3D" id="3.20.20.20">
    <property type="entry name" value="Dihydropteroate synthase-like"/>
    <property type="match status" value="1"/>
</dbReference>
<keyword evidence="11" id="KW-1185">Reference proteome</keyword>
<accession>A0A1W6LL30</accession>
<proteinExistence type="inferred from homology"/>
<dbReference type="InterPro" id="IPR011005">
    <property type="entry name" value="Dihydropteroate_synth-like_sf"/>
</dbReference>
<name>A0A1W6LL30_9BACT</name>
<dbReference type="GO" id="GO:0051539">
    <property type="term" value="F:4 iron, 4 sulfur cluster binding"/>
    <property type="evidence" value="ECO:0007669"/>
    <property type="project" value="UniProtKB-UniRule"/>
</dbReference>
<feature type="binding site" evidence="7">
    <location>
        <position position="305"/>
    </location>
    <ligand>
        <name>[4Fe-4S] cluster</name>
        <dbReference type="ChEBI" id="CHEBI:49883"/>
    </ligand>
</feature>
<feature type="binding site" evidence="7">
    <location>
        <position position="270"/>
    </location>
    <ligand>
        <name>[4Fe-4S] cluster</name>
        <dbReference type="ChEBI" id="CHEBI:49883"/>
    </ligand>
</feature>